<dbReference type="EMBL" id="JAUYZK010000001">
    <property type="protein sequence ID" value="MDP2538217.1"/>
    <property type="molecule type" value="Genomic_DNA"/>
</dbReference>
<evidence type="ECO:0000256" key="1">
    <source>
        <dbReference type="ARBA" id="ARBA00004141"/>
    </source>
</evidence>
<evidence type="ECO:0000256" key="4">
    <source>
        <dbReference type="ARBA" id="ARBA00022989"/>
    </source>
</evidence>
<dbReference type="Gene3D" id="1.20.1740.10">
    <property type="entry name" value="Amino acid/polyamine transporter I"/>
    <property type="match status" value="1"/>
</dbReference>
<keyword evidence="4 6" id="KW-1133">Transmembrane helix</keyword>
<feature type="transmembrane region" description="Helical" evidence="6">
    <location>
        <begin position="406"/>
        <end position="428"/>
    </location>
</feature>
<dbReference type="InterPro" id="IPR004841">
    <property type="entry name" value="AA-permease/SLC12A_dom"/>
</dbReference>
<evidence type="ECO:0000313" key="11">
    <source>
        <dbReference type="Proteomes" id="UP001240777"/>
    </source>
</evidence>
<gene>
    <name evidence="8" type="ORF">Q5I04_00245</name>
    <name evidence="9" type="ORF">Q5I06_00245</name>
</gene>
<name>A0AA90PH00_9HELI</name>
<sequence>MKEGNSFARDLKARHLIMIAFGGAMGTGLFVGTGQSLHMAGPLGTVIAYCVASVIVYSIMLSLGELSSYFPNTGSFGDYADKFISPSAGYMVFWLYWLNWTTTVGIEFIAVGFLMQKWFPHIPTYIWVIICIIGVFSFNVYRVKIFAESEFTLSLIKVIAVVLFLVFGVAMLFYHLYENGFAQTFSNFYFHTENYTGFFPNGITAVFMTILAVNFAFTGTEVMGVAVGETKNPAKAVPMAINATLWRLIIFFVGSVFIIATFLPMDNATITQSPFVDVLQIFNIPYVSDIMNFILISALLSTANSGVYASARMIWGLAEKKMLPHFFARVNKNGIPINGLMFSMLVSLLALLTAVSPAKSVINNLIAVSSLAMMLVWVSVSISQYKFRKWYLAQGKKLEDLPYKTPFTPGIQILGVIGCVVSIIGAYFDKEQRVAIYGTIIFCVVAFIAYHLTKNLWKENEKL</sequence>
<reference evidence="8" key="2">
    <citation type="submission" date="2023-07" db="EMBL/GenBank/DDBJ databases">
        <authorList>
            <person name="Aydin F."/>
            <person name="Tarhane S."/>
            <person name="Saticioglu I.B."/>
            <person name="Karakaya E."/>
            <person name="Abay S."/>
            <person name="Guran O."/>
            <person name="Bozkurt E."/>
            <person name="Uzum N."/>
            <person name="Olgun K."/>
            <person name="Jablonski D."/>
        </authorList>
    </citation>
    <scope>NUCLEOTIDE SEQUENCE</scope>
    <source>
        <strain evidence="8">Faydin-H75</strain>
    </source>
</reference>
<dbReference type="Proteomes" id="UP001240777">
    <property type="component" value="Unassembled WGS sequence"/>
</dbReference>
<feature type="transmembrane region" description="Helical" evidence="6">
    <location>
        <begin position="335"/>
        <end position="355"/>
    </location>
</feature>
<evidence type="ECO:0000313" key="8">
    <source>
        <dbReference type="EMBL" id="MDO7252350.1"/>
    </source>
</evidence>
<evidence type="ECO:0000259" key="7">
    <source>
        <dbReference type="Pfam" id="PF00324"/>
    </source>
</evidence>
<feature type="transmembrane region" description="Helical" evidence="6">
    <location>
        <begin position="16"/>
        <end position="34"/>
    </location>
</feature>
<dbReference type="PIRSF" id="PIRSF006060">
    <property type="entry name" value="AA_transporter"/>
    <property type="match status" value="1"/>
</dbReference>
<dbReference type="AlphaFoldDB" id="A0AA90PH00"/>
<feature type="transmembrane region" description="Helical" evidence="6">
    <location>
        <begin position="125"/>
        <end position="143"/>
    </location>
</feature>
<keyword evidence="2" id="KW-0813">Transport</keyword>
<keyword evidence="11" id="KW-1185">Reference proteome</keyword>
<evidence type="ECO:0000256" key="6">
    <source>
        <dbReference type="SAM" id="Phobius"/>
    </source>
</evidence>
<reference evidence="8 10" key="3">
    <citation type="journal article" date="2024" name="Syst. Appl. Microbiol.">
        <title>Helicobacter cappadocius sp. nov., from lizards: The first psychrotrophic Helicobacter species.</title>
        <authorList>
            <person name="Aydin F."/>
            <person name="Tarhane S."/>
            <person name="Karakaya E."/>
            <person name="Abay S."/>
            <person name="Kayman T."/>
            <person name="Guran O."/>
            <person name="Bozkurt E."/>
            <person name="Uzum N."/>
            <person name="Avci A."/>
            <person name="Olgun K."/>
            <person name="Jablonski D."/>
            <person name="Guran C."/>
            <person name="Burcin Saticioglu I."/>
        </authorList>
    </citation>
    <scope>NUCLEOTIDE SEQUENCE [LARGE SCALE GENOMIC DNA]</scope>
    <source>
        <strain evidence="8">Faydin-H75</strain>
        <strain evidence="10">faydin-H76</strain>
    </source>
</reference>
<feature type="transmembrane region" description="Helical" evidence="6">
    <location>
        <begin position="91"/>
        <end position="113"/>
    </location>
</feature>
<feature type="transmembrane region" description="Helical" evidence="6">
    <location>
        <begin position="155"/>
        <end position="177"/>
    </location>
</feature>
<organism evidence="9 10">
    <name type="scientific">Helicobacter cappadocius</name>
    <dbReference type="NCBI Taxonomy" id="3063998"/>
    <lineage>
        <taxon>Bacteria</taxon>
        <taxon>Pseudomonadati</taxon>
        <taxon>Campylobacterota</taxon>
        <taxon>Epsilonproteobacteria</taxon>
        <taxon>Campylobacterales</taxon>
        <taxon>Helicobacteraceae</taxon>
        <taxon>Helicobacter</taxon>
    </lineage>
</organism>
<evidence type="ECO:0000256" key="5">
    <source>
        <dbReference type="ARBA" id="ARBA00023136"/>
    </source>
</evidence>
<evidence type="ECO:0000313" key="10">
    <source>
        <dbReference type="Proteomes" id="UP001177258"/>
    </source>
</evidence>
<dbReference type="GO" id="GO:0006865">
    <property type="term" value="P:amino acid transport"/>
    <property type="evidence" value="ECO:0007669"/>
    <property type="project" value="InterPro"/>
</dbReference>
<dbReference type="EMBL" id="JAUPEV010000001">
    <property type="protein sequence ID" value="MDO7252350.1"/>
    <property type="molecule type" value="Genomic_DNA"/>
</dbReference>
<dbReference type="FunFam" id="1.20.1740.10:FF:000001">
    <property type="entry name" value="Amino acid permease"/>
    <property type="match status" value="1"/>
</dbReference>
<dbReference type="InterPro" id="IPR004840">
    <property type="entry name" value="Amino_acid_permease_CS"/>
</dbReference>
<protein>
    <submittedName>
        <fullName evidence="9">Amino acid permease</fullName>
    </submittedName>
</protein>
<dbReference type="Pfam" id="PF00324">
    <property type="entry name" value="AA_permease"/>
    <property type="match status" value="1"/>
</dbReference>
<feature type="transmembrane region" description="Helical" evidence="6">
    <location>
        <begin position="361"/>
        <end position="385"/>
    </location>
</feature>
<evidence type="ECO:0000313" key="9">
    <source>
        <dbReference type="EMBL" id="MDP2538217.1"/>
    </source>
</evidence>
<feature type="domain" description="Amino acid permease/ SLC12A" evidence="7">
    <location>
        <begin position="15"/>
        <end position="461"/>
    </location>
</feature>
<comment type="caution">
    <text evidence="9">The sequence shown here is derived from an EMBL/GenBank/DDBJ whole genome shotgun (WGS) entry which is preliminary data.</text>
</comment>
<dbReference type="PROSITE" id="PS00218">
    <property type="entry name" value="AMINO_ACID_PERMEASE_1"/>
    <property type="match status" value="1"/>
</dbReference>
<dbReference type="PANTHER" id="PTHR43495:SF5">
    <property type="entry name" value="GAMMA-AMINOBUTYRIC ACID PERMEASE"/>
    <property type="match status" value="1"/>
</dbReference>
<keyword evidence="5 6" id="KW-0472">Membrane</keyword>
<evidence type="ECO:0000256" key="2">
    <source>
        <dbReference type="ARBA" id="ARBA00022448"/>
    </source>
</evidence>
<reference evidence="9 11" key="1">
    <citation type="submission" date="2023-07" db="EMBL/GenBank/DDBJ databases">
        <title>Unpublished Manusciprt.</title>
        <authorList>
            <person name="Aydin F."/>
            <person name="Tarhane S."/>
            <person name="Saticioglu I.B."/>
            <person name="Karakaya E."/>
            <person name="Abay S."/>
            <person name="Guran O."/>
            <person name="Bozkurt E."/>
            <person name="Uzum N."/>
            <person name="Olgun K."/>
            <person name="Jablonski D."/>
        </authorList>
    </citation>
    <scope>NUCLEOTIDE SEQUENCE</scope>
    <source>
        <strain evidence="11">faydin-H75</strain>
        <strain evidence="9">Faydin-H76</strain>
    </source>
</reference>
<feature type="transmembrane region" description="Helical" evidence="6">
    <location>
        <begin position="46"/>
        <end position="70"/>
    </location>
</feature>
<dbReference type="GO" id="GO:0016020">
    <property type="term" value="C:membrane"/>
    <property type="evidence" value="ECO:0007669"/>
    <property type="project" value="UniProtKB-SubCell"/>
</dbReference>
<dbReference type="PANTHER" id="PTHR43495">
    <property type="entry name" value="GABA PERMEASE"/>
    <property type="match status" value="1"/>
</dbReference>
<keyword evidence="3 6" id="KW-0812">Transmembrane</keyword>
<accession>A0AA90PH00</accession>
<evidence type="ECO:0000256" key="3">
    <source>
        <dbReference type="ARBA" id="ARBA00022692"/>
    </source>
</evidence>
<feature type="transmembrane region" description="Helical" evidence="6">
    <location>
        <begin position="245"/>
        <end position="265"/>
    </location>
</feature>
<feature type="transmembrane region" description="Helical" evidence="6">
    <location>
        <begin position="197"/>
        <end position="217"/>
    </location>
</feature>
<dbReference type="RefSeq" id="WP_305516194.1">
    <property type="nucleotide sequence ID" value="NZ_JAUPEV010000001.1"/>
</dbReference>
<dbReference type="GO" id="GO:0055085">
    <property type="term" value="P:transmembrane transport"/>
    <property type="evidence" value="ECO:0007669"/>
    <property type="project" value="InterPro"/>
</dbReference>
<dbReference type="Proteomes" id="UP001177258">
    <property type="component" value="Unassembled WGS sequence"/>
</dbReference>
<proteinExistence type="predicted"/>
<feature type="transmembrane region" description="Helical" evidence="6">
    <location>
        <begin position="434"/>
        <end position="453"/>
    </location>
</feature>
<comment type="subcellular location">
    <subcellularLocation>
        <location evidence="1">Membrane</location>
        <topology evidence="1">Multi-pass membrane protein</topology>
    </subcellularLocation>
</comment>